<evidence type="ECO:0000313" key="2">
    <source>
        <dbReference type="EMBL" id="KAF7631070.1"/>
    </source>
</evidence>
<evidence type="ECO:0000313" key="3">
    <source>
        <dbReference type="Proteomes" id="UP000605970"/>
    </source>
</evidence>
<feature type="non-terminal residue" evidence="2">
    <location>
        <position position="77"/>
    </location>
</feature>
<protein>
    <submittedName>
        <fullName evidence="2">Uncharacterized protein</fullName>
    </submittedName>
</protein>
<dbReference type="Proteomes" id="UP000605970">
    <property type="component" value="Unassembled WGS sequence"/>
</dbReference>
<sequence length="77" mass="9040">MNKILIILLFLTIFDIFFTNAKLSLENLGSSEALLRSKRQFTGLKLTRPKRQFTGLKLTRPKRQFTGLKLTRPKRQF</sequence>
<evidence type="ECO:0000256" key="1">
    <source>
        <dbReference type="SAM" id="SignalP"/>
    </source>
</evidence>
<dbReference type="EMBL" id="JABEBT010000119">
    <property type="protein sequence ID" value="KAF7631070.1"/>
    <property type="molecule type" value="Genomic_DNA"/>
</dbReference>
<feature type="chain" id="PRO_5035723645" evidence="1">
    <location>
        <begin position="22"/>
        <end position="77"/>
    </location>
</feature>
<dbReference type="OrthoDB" id="9942939at2759"/>
<accession>A0A8S9ZF36</accession>
<keyword evidence="3" id="KW-1185">Reference proteome</keyword>
<feature type="signal peptide" evidence="1">
    <location>
        <begin position="1"/>
        <end position="21"/>
    </location>
</feature>
<keyword evidence="1" id="KW-0732">Signal</keyword>
<dbReference type="AlphaFoldDB" id="A0A8S9ZF36"/>
<comment type="caution">
    <text evidence="2">The sequence shown here is derived from an EMBL/GenBank/DDBJ whole genome shotgun (WGS) entry which is preliminary data.</text>
</comment>
<name>A0A8S9ZF36_9BILA</name>
<proteinExistence type="predicted"/>
<gene>
    <name evidence="2" type="ORF">Mgra_00008661</name>
</gene>
<organism evidence="2 3">
    <name type="scientific">Meloidogyne graminicola</name>
    <dbReference type="NCBI Taxonomy" id="189291"/>
    <lineage>
        <taxon>Eukaryota</taxon>
        <taxon>Metazoa</taxon>
        <taxon>Ecdysozoa</taxon>
        <taxon>Nematoda</taxon>
        <taxon>Chromadorea</taxon>
        <taxon>Rhabditida</taxon>
        <taxon>Tylenchina</taxon>
        <taxon>Tylenchomorpha</taxon>
        <taxon>Tylenchoidea</taxon>
        <taxon>Meloidogynidae</taxon>
        <taxon>Meloidogyninae</taxon>
        <taxon>Meloidogyne</taxon>
    </lineage>
</organism>
<reference evidence="2" key="1">
    <citation type="journal article" date="2020" name="Ecol. Evol.">
        <title>Genome structure and content of the rice root-knot nematode (Meloidogyne graminicola).</title>
        <authorList>
            <person name="Phan N.T."/>
            <person name="Danchin E.G.J."/>
            <person name="Klopp C."/>
            <person name="Perfus-Barbeoch L."/>
            <person name="Kozlowski D.K."/>
            <person name="Koutsovoulos G.D."/>
            <person name="Lopez-Roques C."/>
            <person name="Bouchez O."/>
            <person name="Zahm M."/>
            <person name="Besnard G."/>
            <person name="Bellafiore S."/>
        </authorList>
    </citation>
    <scope>NUCLEOTIDE SEQUENCE</scope>
    <source>
        <strain evidence="2">VN-18</strain>
    </source>
</reference>